<dbReference type="AlphaFoldDB" id="D8T9S5"/>
<sequence length="211" mass="24139">MLRNIFAKVVNQKKKTSARFCYPGPEACSNCANASMVDDSRTTRKQPVVRNFIQHVNVVWEFSCKEDAEIQSTNDTMHNMTWLINRQCPTAVIHACCDQELWGEIVHSNGAGPTPIHLSQISLQTMVQCMIKPEVKERAIQLSKRLQQESAIEAEVRSIHKHLDKSFKTNDYVDEALELFHDCNPIKHSYQSLLKLKSILCYGILPQQRRG</sequence>
<accession>D8T9S5</accession>
<reference evidence="1 2" key="1">
    <citation type="journal article" date="2011" name="Science">
        <title>The Selaginella genome identifies genetic changes associated with the evolution of vascular plants.</title>
        <authorList>
            <person name="Banks J.A."/>
            <person name="Nishiyama T."/>
            <person name="Hasebe M."/>
            <person name="Bowman J.L."/>
            <person name="Gribskov M."/>
            <person name="dePamphilis C."/>
            <person name="Albert V.A."/>
            <person name="Aono N."/>
            <person name="Aoyama T."/>
            <person name="Ambrose B.A."/>
            <person name="Ashton N.W."/>
            <person name="Axtell M.J."/>
            <person name="Barker E."/>
            <person name="Barker M.S."/>
            <person name="Bennetzen J.L."/>
            <person name="Bonawitz N.D."/>
            <person name="Chapple C."/>
            <person name="Cheng C."/>
            <person name="Correa L.G."/>
            <person name="Dacre M."/>
            <person name="DeBarry J."/>
            <person name="Dreyer I."/>
            <person name="Elias M."/>
            <person name="Engstrom E.M."/>
            <person name="Estelle M."/>
            <person name="Feng L."/>
            <person name="Finet C."/>
            <person name="Floyd S.K."/>
            <person name="Frommer W.B."/>
            <person name="Fujita T."/>
            <person name="Gramzow L."/>
            <person name="Gutensohn M."/>
            <person name="Harholt J."/>
            <person name="Hattori M."/>
            <person name="Heyl A."/>
            <person name="Hirai T."/>
            <person name="Hiwatashi Y."/>
            <person name="Ishikawa M."/>
            <person name="Iwata M."/>
            <person name="Karol K.G."/>
            <person name="Koehler B."/>
            <person name="Kolukisaoglu U."/>
            <person name="Kubo M."/>
            <person name="Kurata T."/>
            <person name="Lalonde S."/>
            <person name="Li K."/>
            <person name="Li Y."/>
            <person name="Litt A."/>
            <person name="Lyons E."/>
            <person name="Manning G."/>
            <person name="Maruyama T."/>
            <person name="Michael T.P."/>
            <person name="Mikami K."/>
            <person name="Miyazaki S."/>
            <person name="Morinaga S."/>
            <person name="Murata T."/>
            <person name="Mueller-Roeber B."/>
            <person name="Nelson D.R."/>
            <person name="Obara M."/>
            <person name="Oguri Y."/>
            <person name="Olmstead R.G."/>
            <person name="Onodera N."/>
            <person name="Petersen B.L."/>
            <person name="Pils B."/>
            <person name="Prigge M."/>
            <person name="Rensing S.A."/>
            <person name="Riano-Pachon D.M."/>
            <person name="Roberts A.W."/>
            <person name="Sato Y."/>
            <person name="Scheller H.V."/>
            <person name="Schulz B."/>
            <person name="Schulz C."/>
            <person name="Shakirov E.V."/>
            <person name="Shibagaki N."/>
            <person name="Shinohara N."/>
            <person name="Shippen D.E."/>
            <person name="Soerensen I."/>
            <person name="Sotooka R."/>
            <person name="Sugimoto N."/>
            <person name="Sugita M."/>
            <person name="Sumikawa N."/>
            <person name="Tanurdzic M."/>
            <person name="Theissen G."/>
            <person name="Ulvskov P."/>
            <person name="Wakazuki S."/>
            <person name="Weng J.K."/>
            <person name="Willats W.W."/>
            <person name="Wipf D."/>
            <person name="Wolf P.G."/>
            <person name="Yang L."/>
            <person name="Zimmer A.D."/>
            <person name="Zhu Q."/>
            <person name="Mitros T."/>
            <person name="Hellsten U."/>
            <person name="Loque D."/>
            <person name="Otillar R."/>
            <person name="Salamov A."/>
            <person name="Schmutz J."/>
            <person name="Shapiro H."/>
            <person name="Lindquist E."/>
            <person name="Lucas S."/>
            <person name="Rokhsar D."/>
            <person name="Grigoriev I.V."/>
        </authorList>
    </citation>
    <scope>NUCLEOTIDE SEQUENCE [LARGE SCALE GENOMIC DNA]</scope>
</reference>
<name>D8T9S5_SELML</name>
<dbReference type="PANTHER" id="PTHR48050:SF13">
    <property type="entry name" value="STEROL 3-BETA-GLUCOSYLTRANSFERASE UGT80A2"/>
    <property type="match status" value="1"/>
</dbReference>
<dbReference type="InterPro" id="IPR050426">
    <property type="entry name" value="Glycosyltransferase_28"/>
</dbReference>
<dbReference type="EMBL" id="GL377698">
    <property type="protein sequence ID" value="EFJ06606.1"/>
    <property type="molecule type" value="Genomic_DNA"/>
</dbReference>
<evidence type="ECO:0000313" key="2">
    <source>
        <dbReference type="Proteomes" id="UP000001514"/>
    </source>
</evidence>
<dbReference type="PANTHER" id="PTHR48050">
    <property type="entry name" value="STEROL 3-BETA-GLUCOSYLTRANSFERASE"/>
    <property type="match status" value="1"/>
</dbReference>
<dbReference type="Proteomes" id="UP000001514">
    <property type="component" value="Unassembled WGS sequence"/>
</dbReference>
<dbReference type="eggNOG" id="KOG1192">
    <property type="taxonomic scope" value="Eukaryota"/>
</dbReference>
<gene>
    <name evidence="1" type="ORF">SELMODRAFT_430558</name>
</gene>
<dbReference type="HOGENOM" id="CLU_1306693_0_0_1"/>
<dbReference type="Gene3D" id="3.40.50.2000">
    <property type="entry name" value="Glycogen Phosphorylase B"/>
    <property type="match status" value="1"/>
</dbReference>
<dbReference type="InParanoid" id="D8T9S5"/>
<organism evidence="2">
    <name type="scientific">Selaginella moellendorffii</name>
    <name type="common">Spikemoss</name>
    <dbReference type="NCBI Taxonomy" id="88036"/>
    <lineage>
        <taxon>Eukaryota</taxon>
        <taxon>Viridiplantae</taxon>
        <taxon>Streptophyta</taxon>
        <taxon>Embryophyta</taxon>
        <taxon>Tracheophyta</taxon>
        <taxon>Lycopodiopsida</taxon>
        <taxon>Selaginellales</taxon>
        <taxon>Selaginellaceae</taxon>
        <taxon>Selaginella</taxon>
    </lineage>
</organism>
<dbReference type="SUPFAM" id="SSF53756">
    <property type="entry name" value="UDP-Glycosyltransferase/glycogen phosphorylase"/>
    <property type="match status" value="1"/>
</dbReference>
<keyword evidence="2" id="KW-1185">Reference proteome</keyword>
<dbReference type="Gramene" id="EFJ06606">
    <property type="protein sequence ID" value="EFJ06606"/>
    <property type="gene ID" value="SELMODRAFT_430558"/>
</dbReference>
<proteinExistence type="predicted"/>
<evidence type="ECO:0000313" key="1">
    <source>
        <dbReference type="EMBL" id="EFJ06606.1"/>
    </source>
</evidence>
<dbReference type="KEGG" id="smo:SELMODRAFT_430558"/>
<protein>
    <submittedName>
        <fullName evidence="1">Uncharacterized protein</fullName>
    </submittedName>
</protein>